<protein>
    <submittedName>
        <fullName evidence="2">Uncharacterized protein</fullName>
    </submittedName>
</protein>
<dbReference type="InParanoid" id="F0YM56"/>
<dbReference type="GeneID" id="20226393"/>
<sequence>MMKDTNEPCEVVQQKQKNLSVHFPRKKEIIQVEESQLTPYDYAKSSGRATSAVVITEPKGKSMPMKWMRRVDQLLIQNIFSNKRLYQRLKRISFPEDGAGISFVMGINCNTGVPYSCMNELAIGKLWMFLRDSFMEADQGRAIGSKLTNVRVTIASADHRIRKHTHDLGEATCITGGIHVGGHISTKEPDQEHVTWGILTSLDRRDGCGIGQWTGCQMWSLTYYSDYRNRQSQRFAMFMMDSVANGAIIGMNEKQEQSEVFRTNEDSEMGVDHTDHKYPPWKDAKRDERGLPEPLQPKDLGNNQALVEKMKVKKAMTKSWMT</sequence>
<keyword evidence="3" id="KW-1185">Reference proteome</keyword>
<feature type="region of interest" description="Disordered" evidence="1">
    <location>
        <begin position="265"/>
        <end position="303"/>
    </location>
</feature>
<dbReference type="Proteomes" id="UP000002729">
    <property type="component" value="Unassembled WGS sequence"/>
</dbReference>
<evidence type="ECO:0000313" key="3">
    <source>
        <dbReference type="Proteomes" id="UP000002729"/>
    </source>
</evidence>
<gene>
    <name evidence="2" type="ORF">AURANDRAFT_67717</name>
</gene>
<organism evidence="3">
    <name type="scientific">Aureococcus anophagefferens</name>
    <name type="common">Harmful bloom alga</name>
    <dbReference type="NCBI Taxonomy" id="44056"/>
    <lineage>
        <taxon>Eukaryota</taxon>
        <taxon>Sar</taxon>
        <taxon>Stramenopiles</taxon>
        <taxon>Ochrophyta</taxon>
        <taxon>Pelagophyceae</taxon>
        <taxon>Pelagomonadales</taxon>
        <taxon>Pelagomonadaceae</taxon>
        <taxon>Aureococcus</taxon>
    </lineage>
</organism>
<dbReference type="EMBL" id="GL833160">
    <property type="protein sequence ID" value="EGB03819.1"/>
    <property type="molecule type" value="Genomic_DNA"/>
</dbReference>
<dbReference type="AlphaFoldDB" id="F0YM56"/>
<evidence type="ECO:0000256" key="1">
    <source>
        <dbReference type="SAM" id="MobiDB-lite"/>
    </source>
</evidence>
<reference evidence="2 3" key="1">
    <citation type="journal article" date="2011" name="Proc. Natl. Acad. Sci. U.S.A.">
        <title>Niche of harmful alga Aureococcus anophagefferens revealed through ecogenomics.</title>
        <authorList>
            <person name="Gobler C.J."/>
            <person name="Berry D.L."/>
            <person name="Dyhrman S.T."/>
            <person name="Wilhelm S.W."/>
            <person name="Salamov A."/>
            <person name="Lobanov A.V."/>
            <person name="Zhang Y."/>
            <person name="Collier J.L."/>
            <person name="Wurch L.L."/>
            <person name="Kustka A.B."/>
            <person name="Dill B.D."/>
            <person name="Shah M."/>
            <person name="VerBerkmoes N.C."/>
            <person name="Kuo A."/>
            <person name="Terry A."/>
            <person name="Pangilinan J."/>
            <person name="Lindquist E.A."/>
            <person name="Lucas S."/>
            <person name="Paulsen I.T."/>
            <person name="Hattenrath-Lehmann T.K."/>
            <person name="Talmage S.C."/>
            <person name="Walker E.A."/>
            <person name="Koch F."/>
            <person name="Burson A.M."/>
            <person name="Marcoval M.A."/>
            <person name="Tang Y.Z."/>
            <person name="Lecleir G.R."/>
            <person name="Coyne K.J."/>
            <person name="Berg G.M."/>
            <person name="Bertrand E.M."/>
            <person name="Saito M.A."/>
            <person name="Gladyshev V.N."/>
            <person name="Grigoriev I.V."/>
        </authorList>
    </citation>
    <scope>NUCLEOTIDE SEQUENCE [LARGE SCALE GENOMIC DNA]</scope>
    <source>
        <strain evidence="3">CCMP 1984</strain>
    </source>
</reference>
<name>F0YM56_AURAN</name>
<dbReference type="KEGG" id="aaf:AURANDRAFT_67717"/>
<accession>F0YM56</accession>
<evidence type="ECO:0000313" key="2">
    <source>
        <dbReference type="EMBL" id="EGB03819.1"/>
    </source>
</evidence>
<feature type="compositionally biased region" description="Basic and acidic residues" evidence="1">
    <location>
        <begin position="265"/>
        <end position="291"/>
    </location>
</feature>
<proteinExistence type="predicted"/>
<dbReference type="RefSeq" id="XP_009041477.1">
    <property type="nucleotide sequence ID" value="XM_009043229.1"/>
</dbReference>